<evidence type="ECO:0000256" key="1">
    <source>
        <dbReference type="SAM" id="MobiDB-lite"/>
    </source>
</evidence>
<dbReference type="RefSeq" id="WP_346117319.1">
    <property type="nucleotide sequence ID" value="NZ_BAABGU010000005.1"/>
</dbReference>
<dbReference type="EMBL" id="BAABGU010000005">
    <property type="protein sequence ID" value="GAA4565700.1"/>
    <property type="molecule type" value="Genomic_DNA"/>
</dbReference>
<feature type="compositionally biased region" description="Polar residues" evidence="1">
    <location>
        <begin position="79"/>
        <end position="90"/>
    </location>
</feature>
<name>A0ABP8SAV4_9ACTN</name>
<reference evidence="3" key="1">
    <citation type="journal article" date="2019" name="Int. J. Syst. Evol. Microbiol.">
        <title>The Global Catalogue of Microorganisms (GCM) 10K type strain sequencing project: providing services to taxonomists for standard genome sequencing and annotation.</title>
        <authorList>
            <consortium name="The Broad Institute Genomics Platform"/>
            <consortium name="The Broad Institute Genome Sequencing Center for Infectious Disease"/>
            <person name="Wu L."/>
            <person name="Ma J."/>
        </authorList>
    </citation>
    <scope>NUCLEOTIDE SEQUENCE [LARGE SCALE GENOMIC DNA]</scope>
    <source>
        <strain evidence="3">JCM 3175</strain>
    </source>
</reference>
<sequence>MTVLTELALPPGGGAERVGASVVGDLRFGEHWDVVVGLPPGAGKPTLVVRTAVALAAAGESLIGIAERRRRSQDERDASQASLDLATSSA</sequence>
<organism evidence="2 3">
    <name type="scientific">Micromonospora coerulea</name>
    <dbReference type="NCBI Taxonomy" id="47856"/>
    <lineage>
        <taxon>Bacteria</taxon>
        <taxon>Bacillati</taxon>
        <taxon>Actinomycetota</taxon>
        <taxon>Actinomycetes</taxon>
        <taxon>Micromonosporales</taxon>
        <taxon>Micromonosporaceae</taxon>
        <taxon>Micromonospora</taxon>
    </lineage>
</organism>
<comment type="caution">
    <text evidence="2">The sequence shown here is derived from an EMBL/GenBank/DDBJ whole genome shotgun (WGS) entry which is preliminary data.</text>
</comment>
<accession>A0ABP8SAV4</accession>
<gene>
    <name evidence="2" type="ORF">GCM10023176_14390</name>
</gene>
<evidence type="ECO:0000313" key="2">
    <source>
        <dbReference type="EMBL" id="GAA4565700.1"/>
    </source>
</evidence>
<proteinExistence type="predicted"/>
<protein>
    <recommendedName>
        <fullName evidence="4">SF4 helicase domain-containing protein</fullName>
    </recommendedName>
</protein>
<evidence type="ECO:0000313" key="3">
    <source>
        <dbReference type="Proteomes" id="UP001500307"/>
    </source>
</evidence>
<feature type="region of interest" description="Disordered" evidence="1">
    <location>
        <begin position="68"/>
        <end position="90"/>
    </location>
</feature>
<evidence type="ECO:0008006" key="4">
    <source>
        <dbReference type="Google" id="ProtNLM"/>
    </source>
</evidence>
<keyword evidence="3" id="KW-1185">Reference proteome</keyword>
<dbReference type="Proteomes" id="UP001500307">
    <property type="component" value="Unassembled WGS sequence"/>
</dbReference>